<keyword evidence="2" id="KW-0812">Transmembrane</keyword>
<feature type="transmembrane region" description="Helical" evidence="2">
    <location>
        <begin position="307"/>
        <end position="326"/>
    </location>
</feature>
<organism evidence="3 4">
    <name type="scientific">Gonapodya prolifera (strain JEL478)</name>
    <name type="common">Monoblepharis prolifera</name>
    <dbReference type="NCBI Taxonomy" id="1344416"/>
    <lineage>
        <taxon>Eukaryota</taxon>
        <taxon>Fungi</taxon>
        <taxon>Fungi incertae sedis</taxon>
        <taxon>Chytridiomycota</taxon>
        <taxon>Chytridiomycota incertae sedis</taxon>
        <taxon>Monoblepharidomycetes</taxon>
        <taxon>Monoblepharidales</taxon>
        <taxon>Gonapodyaceae</taxon>
        <taxon>Gonapodya</taxon>
    </lineage>
</organism>
<proteinExistence type="predicted"/>
<keyword evidence="2" id="KW-0472">Membrane</keyword>
<accession>A0A139AZK6</accession>
<gene>
    <name evidence="3" type="ORF">M427DRAFT_40128</name>
</gene>
<dbReference type="Proteomes" id="UP000070544">
    <property type="component" value="Unassembled WGS sequence"/>
</dbReference>
<name>A0A139AZK6_GONPJ</name>
<feature type="compositionally biased region" description="Polar residues" evidence="1">
    <location>
        <begin position="258"/>
        <end position="277"/>
    </location>
</feature>
<feature type="compositionally biased region" description="Low complexity" evidence="1">
    <location>
        <begin position="278"/>
        <end position="288"/>
    </location>
</feature>
<protein>
    <submittedName>
        <fullName evidence="3">Uncharacterized protein</fullName>
    </submittedName>
</protein>
<feature type="transmembrane region" description="Helical" evidence="2">
    <location>
        <begin position="41"/>
        <end position="59"/>
    </location>
</feature>
<keyword evidence="2" id="KW-1133">Transmembrane helix</keyword>
<evidence type="ECO:0000313" key="3">
    <source>
        <dbReference type="EMBL" id="KXS22134.1"/>
    </source>
</evidence>
<feature type="region of interest" description="Disordered" evidence="1">
    <location>
        <begin position="258"/>
        <end position="304"/>
    </location>
</feature>
<dbReference type="OrthoDB" id="10451372at2759"/>
<keyword evidence="4" id="KW-1185">Reference proteome</keyword>
<evidence type="ECO:0000313" key="4">
    <source>
        <dbReference type="Proteomes" id="UP000070544"/>
    </source>
</evidence>
<reference evidence="3 4" key="1">
    <citation type="journal article" date="2015" name="Genome Biol. Evol.">
        <title>Phylogenomic analyses indicate that early fungi evolved digesting cell walls of algal ancestors of land plants.</title>
        <authorList>
            <person name="Chang Y."/>
            <person name="Wang S."/>
            <person name="Sekimoto S."/>
            <person name="Aerts A.L."/>
            <person name="Choi C."/>
            <person name="Clum A."/>
            <person name="LaButti K.M."/>
            <person name="Lindquist E.A."/>
            <person name="Yee Ngan C."/>
            <person name="Ohm R.A."/>
            <person name="Salamov A.A."/>
            <person name="Grigoriev I.V."/>
            <person name="Spatafora J.W."/>
            <person name="Berbee M.L."/>
        </authorList>
    </citation>
    <scope>NUCLEOTIDE SEQUENCE [LARGE SCALE GENOMIC DNA]</scope>
    <source>
        <strain evidence="3 4">JEL478</strain>
    </source>
</reference>
<evidence type="ECO:0000256" key="2">
    <source>
        <dbReference type="SAM" id="Phobius"/>
    </source>
</evidence>
<feature type="compositionally biased region" description="Basic residues" evidence="1">
    <location>
        <begin position="290"/>
        <end position="301"/>
    </location>
</feature>
<evidence type="ECO:0000256" key="1">
    <source>
        <dbReference type="SAM" id="MobiDB-lite"/>
    </source>
</evidence>
<sequence>MALSSAIPRSRDMPSDGILKRISVFKDPVIDPDSVTASGGMWTIVAGLGLVLYAAFLVYQTTNQDVTITTEILPVGAGMTSPIRLHCMHAAGCVVQLAMGTNIDDQTNFIDLASGETREISPKVAHGALWIGFYAKTCGGGCDMISPGVFSFTSIGSQWEPATQQTTTQLPGRVLNPDGTVVEAVTSVGDLMDATTILLLTKTVDKVKNGPDSYAYATAGVSTTALLDKWYLYRAATSTGTFLFTKVGCNTIKAAQCPASTTGSNPVSGQGLNESLCPSSTRTPSSSPNVHRRPTPPRIHHTPSVGGMWSTITAAIGVLIAALGYFTPKRTPLSEPGNPYAKLEGGGKVVPEPQMGQMAQVGGMGQPIVVVLQTGGGAV</sequence>
<dbReference type="AlphaFoldDB" id="A0A139AZK6"/>
<dbReference type="EMBL" id="KQ965731">
    <property type="protein sequence ID" value="KXS22134.1"/>
    <property type="molecule type" value="Genomic_DNA"/>
</dbReference>